<feature type="region of interest" description="Disordered" evidence="1">
    <location>
        <begin position="113"/>
        <end position="136"/>
    </location>
</feature>
<feature type="compositionally biased region" description="Pro residues" evidence="1">
    <location>
        <begin position="25"/>
        <end position="34"/>
    </location>
</feature>
<protein>
    <submittedName>
        <fullName evidence="2">Uncharacterized protein</fullName>
    </submittedName>
</protein>
<feature type="compositionally biased region" description="Low complexity" evidence="1">
    <location>
        <begin position="113"/>
        <end position="122"/>
    </location>
</feature>
<keyword evidence="3" id="KW-1185">Reference proteome</keyword>
<dbReference type="EMBL" id="JANPWB010000014">
    <property type="protein sequence ID" value="KAJ1098098.1"/>
    <property type="molecule type" value="Genomic_DNA"/>
</dbReference>
<sequence length="136" mass="14285">MAEDSKRAPSGLALRATSVSSPQGVLPPPWPARPAAPGSYPVAPRITRRFRRSREPEPAALPVGGSLDAEVRGWRGASASVAAYPHASTCAGGPDRAVQSAVTTPILLSRLPPAGGPLTLGRGRTRRRRPSVIHFR</sequence>
<evidence type="ECO:0000313" key="3">
    <source>
        <dbReference type="Proteomes" id="UP001066276"/>
    </source>
</evidence>
<organism evidence="2 3">
    <name type="scientific">Pleurodeles waltl</name>
    <name type="common">Iberian ribbed newt</name>
    <dbReference type="NCBI Taxonomy" id="8319"/>
    <lineage>
        <taxon>Eukaryota</taxon>
        <taxon>Metazoa</taxon>
        <taxon>Chordata</taxon>
        <taxon>Craniata</taxon>
        <taxon>Vertebrata</taxon>
        <taxon>Euteleostomi</taxon>
        <taxon>Amphibia</taxon>
        <taxon>Batrachia</taxon>
        <taxon>Caudata</taxon>
        <taxon>Salamandroidea</taxon>
        <taxon>Salamandridae</taxon>
        <taxon>Pleurodelinae</taxon>
        <taxon>Pleurodeles</taxon>
    </lineage>
</organism>
<feature type="region of interest" description="Disordered" evidence="1">
    <location>
        <begin position="1"/>
        <end position="44"/>
    </location>
</feature>
<reference evidence="2" key="1">
    <citation type="journal article" date="2022" name="bioRxiv">
        <title>Sequencing and chromosome-scale assembly of the giantPleurodeles waltlgenome.</title>
        <authorList>
            <person name="Brown T."/>
            <person name="Elewa A."/>
            <person name="Iarovenko S."/>
            <person name="Subramanian E."/>
            <person name="Araus A.J."/>
            <person name="Petzold A."/>
            <person name="Susuki M."/>
            <person name="Suzuki K.-i.T."/>
            <person name="Hayashi T."/>
            <person name="Toyoda A."/>
            <person name="Oliveira C."/>
            <person name="Osipova E."/>
            <person name="Leigh N.D."/>
            <person name="Simon A."/>
            <person name="Yun M.H."/>
        </authorList>
    </citation>
    <scope>NUCLEOTIDE SEQUENCE</scope>
    <source>
        <strain evidence="2">20211129_DDA</strain>
        <tissue evidence="2">Liver</tissue>
    </source>
</reference>
<accession>A0AAV7MAD5</accession>
<proteinExistence type="predicted"/>
<evidence type="ECO:0000256" key="1">
    <source>
        <dbReference type="SAM" id="MobiDB-lite"/>
    </source>
</evidence>
<feature type="compositionally biased region" description="Basic residues" evidence="1">
    <location>
        <begin position="123"/>
        <end position="136"/>
    </location>
</feature>
<dbReference type="Proteomes" id="UP001066276">
    <property type="component" value="Chromosome 10"/>
</dbReference>
<comment type="caution">
    <text evidence="2">The sequence shown here is derived from an EMBL/GenBank/DDBJ whole genome shotgun (WGS) entry which is preliminary data.</text>
</comment>
<gene>
    <name evidence="2" type="ORF">NDU88_003214</name>
</gene>
<name>A0AAV7MAD5_PLEWA</name>
<evidence type="ECO:0000313" key="2">
    <source>
        <dbReference type="EMBL" id="KAJ1098098.1"/>
    </source>
</evidence>
<dbReference type="AlphaFoldDB" id="A0AAV7MAD5"/>